<dbReference type="CDD" id="cd06257">
    <property type="entry name" value="DnaJ"/>
    <property type="match status" value="1"/>
</dbReference>
<evidence type="ECO:0000256" key="3">
    <source>
        <dbReference type="SAM" id="MobiDB-lite"/>
    </source>
</evidence>
<dbReference type="PROSITE" id="PS50076">
    <property type="entry name" value="DNAJ_2"/>
    <property type="match status" value="1"/>
</dbReference>
<evidence type="ECO:0000313" key="7">
    <source>
        <dbReference type="Proteomes" id="UP001597282"/>
    </source>
</evidence>
<keyword evidence="4" id="KW-0812">Transmembrane</keyword>
<feature type="region of interest" description="Disordered" evidence="3">
    <location>
        <begin position="413"/>
        <end position="547"/>
    </location>
</feature>
<keyword evidence="4" id="KW-1133">Transmembrane helix</keyword>
<gene>
    <name evidence="6" type="ORF">ACFQ4Y_09700</name>
</gene>
<feature type="transmembrane region" description="Helical" evidence="4">
    <location>
        <begin position="117"/>
        <end position="136"/>
    </location>
</feature>
<dbReference type="InterPro" id="IPR007391">
    <property type="entry name" value="Vancomycin_resist_VanW"/>
</dbReference>
<comment type="caution">
    <text evidence="6">The sequence shown here is derived from an EMBL/GenBank/DDBJ whole genome shotgun (WGS) entry which is preliminary data.</text>
</comment>
<dbReference type="PANTHER" id="PTHR35788:SF1">
    <property type="entry name" value="EXPORTED PROTEIN"/>
    <property type="match status" value="1"/>
</dbReference>
<dbReference type="InterPro" id="IPR022029">
    <property type="entry name" value="YoaR-like_PG-bd"/>
</dbReference>
<keyword evidence="7" id="KW-1185">Reference proteome</keyword>
<evidence type="ECO:0000256" key="2">
    <source>
        <dbReference type="ARBA" id="ARBA00023016"/>
    </source>
</evidence>
<dbReference type="InterPro" id="IPR052913">
    <property type="entry name" value="Glycopeptide_resist_protein"/>
</dbReference>
<feature type="region of interest" description="Disordered" evidence="3">
    <location>
        <begin position="64"/>
        <end position="109"/>
    </location>
</feature>
<keyword evidence="4" id="KW-0472">Membrane</keyword>
<accession>A0ABW4C8W9</accession>
<reference evidence="7" key="1">
    <citation type="journal article" date="2019" name="Int. J. Syst. Evol. Microbiol.">
        <title>The Global Catalogue of Microorganisms (GCM) 10K type strain sequencing project: providing services to taxonomists for standard genome sequencing and annotation.</title>
        <authorList>
            <consortium name="The Broad Institute Genomics Platform"/>
            <consortium name="The Broad Institute Genome Sequencing Center for Infectious Disease"/>
            <person name="Wu L."/>
            <person name="Ma J."/>
        </authorList>
    </citation>
    <scope>NUCLEOTIDE SEQUENCE [LARGE SCALE GENOMIC DNA]</scope>
    <source>
        <strain evidence="7">S1</strain>
    </source>
</reference>
<dbReference type="Gene3D" id="1.10.287.110">
    <property type="entry name" value="DnaJ domain"/>
    <property type="match status" value="1"/>
</dbReference>
<feature type="compositionally biased region" description="Acidic residues" evidence="3">
    <location>
        <begin position="90"/>
        <end position="104"/>
    </location>
</feature>
<dbReference type="Pfam" id="PF00226">
    <property type="entry name" value="DnaJ"/>
    <property type="match status" value="1"/>
</dbReference>
<dbReference type="InterPro" id="IPR036869">
    <property type="entry name" value="J_dom_sf"/>
</dbReference>
<keyword evidence="2" id="KW-0346">Stress response</keyword>
<organism evidence="6 7">
    <name type="scientific">Kroppenstedtia sanguinis</name>
    <dbReference type="NCBI Taxonomy" id="1380684"/>
    <lineage>
        <taxon>Bacteria</taxon>
        <taxon>Bacillati</taxon>
        <taxon>Bacillota</taxon>
        <taxon>Bacilli</taxon>
        <taxon>Bacillales</taxon>
        <taxon>Thermoactinomycetaceae</taxon>
        <taxon>Kroppenstedtia</taxon>
    </lineage>
</organism>
<evidence type="ECO:0000259" key="5">
    <source>
        <dbReference type="PROSITE" id="PS50076"/>
    </source>
</evidence>
<keyword evidence="1" id="KW-0235">DNA replication</keyword>
<feature type="compositionally biased region" description="Acidic residues" evidence="3">
    <location>
        <begin position="484"/>
        <end position="511"/>
    </location>
</feature>
<feature type="domain" description="J" evidence="5">
    <location>
        <begin position="3"/>
        <end position="59"/>
    </location>
</feature>
<evidence type="ECO:0000256" key="1">
    <source>
        <dbReference type="ARBA" id="ARBA00022705"/>
    </source>
</evidence>
<sequence length="654" mass="72452">MKDYYSILGVHPESTSQEIKQAYRRLVRKYHPDVNPSPDAEAHFREVREAYEALLKQRLSVPPVEDFRESEGEVTEEVRGSPSSYREPDPPDVDSDGEDTEPEPEPLKKGLIQRRRGLLLGLAVLLILGFLAWTWFPGGWMEKDRLILQKGNRQWSIDVNELGFDGKDPQTIDKKKLDAWLSQVEKEVDQPPQNARVQRWGESIHPAREGWVMDKSAIRQQLSTLPQGLNKPLPVPMKTAKPQVTSRDLKQVDRKLIGSYTTYFNGENQARVHNIRLSAKLLDRMVLNPGEIFSFNQAVGERSRERGFLPVQSRVSGEFSEGVGGGVSQISSTLFNSVDAAGMEIIYRFSYTKQDTYVPAGRDATVSWDQPDFRFLNSLKEPILIRMELDEGSVTVWIFSTPDAKVVKRAIPQTPQGFPGDVPTQPDRPSDQLDPQQVEKGTGKVDPSDQGKSTVGGTQGSSAGGGDQPKKDREPVTTGGDAEAGTDPEEEEEDIHEGEPEEPPTENDGDTETSREDPGEAPSAASGPIPDGSNPPDPSLESWGYGREASDPGISGILLQAGCPFFLLFQCKRALRRGKKQSNLDIGSAFIGTFRTSAQLDDLISRRCLHERNRCAWRCPHPLWSLRRCLEGGVCSGFGGDRHPGGSGSLRSSR</sequence>
<dbReference type="RefSeq" id="WP_380165002.1">
    <property type="nucleotide sequence ID" value="NZ_JBHTNU010000008.1"/>
</dbReference>
<evidence type="ECO:0000256" key="4">
    <source>
        <dbReference type="SAM" id="Phobius"/>
    </source>
</evidence>
<proteinExistence type="predicted"/>
<feature type="compositionally biased region" description="Basic and acidic residues" evidence="3">
    <location>
        <begin position="65"/>
        <end position="79"/>
    </location>
</feature>
<dbReference type="SUPFAM" id="SSF46565">
    <property type="entry name" value="Chaperone J-domain"/>
    <property type="match status" value="1"/>
</dbReference>
<dbReference type="Pfam" id="PF12229">
    <property type="entry name" value="PG_binding_4"/>
    <property type="match status" value="1"/>
</dbReference>
<dbReference type="EMBL" id="JBHTNU010000008">
    <property type="protein sequence ID" value="MFD1427197.1"/>
    <property type="molecule type" value="Genomic_DNA"/>
</dbReference>
<dbReference type="Proteomes" id="UP001597282">
    <property type="component" value="Unassembled WGS sequence"/>
</dbReference>
<evidence type="ECO:0000313" key="6">
    <source>
        <dbReference type="EMBL" id="MFD1427197.1"/>
    </source>
</evidence>
<dbReference type="PRINTS" id="PR00625">
    <property type="entry name" value="JDOMAIN"/>
</dbReference>
<dbReference type="SMART" id="SM00271">
    <property type="entry name" value="DnaJ"/>
    <property type="match status" value="1"/>
</dbReference>
<dbReference type="Pfam" id="PF04294">
    <property type="entry name" value="VanW"/>
    <property type="match status" value="1"/>
</dbReference>
<dbReference type="PANTHER" id="PTHR35788">
    <property type="entry name" value="EXPORTED PROTEIN-RELATED"/>
    <property type="match status" value="1"/>
</dbReference>
<feature type="compositionally biased region" description="Gly residues" evidence="3">
    <location>
        <begin position="457"/>
        <end position="467"/>
    </location>
</feature>
<protein>
    <submittedName>
        <fullName evidence="6">VanW family protein</fullName>
    </submittedName>
</protein>
<dbReference type="InterPro" id="IPR001623">
    <property type="entry name" value="DnaJ_domain"/>
</dbReference>
<name>A0ABW4C8W9_9BACL</name>